<feature type="transmembrane region" description="Helical" evidence="1">
    <location>
        <begin position="216"/>
        <end position="237"/>
    </location>
</feature>
<keyword evidence="1" id="KW-0472">Membrane</keyword>
<evidence type="ECO:0000256" key="1">
    <source>
        <dbReference type="SAM" id="Phobius"/>
    </source>
</evidence>
<feature type="transmembrane region" description="Helical" evidence="1">
    <location>
        <begin position="12"/>
        <end position="31"/>
    </location>
</feature>
<dbReference type="STRING" id="715226.ABI_00130"/>
<protein>
    <submittedName>
        <fullName evidence="3">Exopolysaccharide production protein exoZ</fullName>
    </submittedName>
</protein>
<evidence type="ECO:0000259" key="2">
    <source>
        <dbReference type="Pfam" id="PF01757"/>
    </source>
</evidence>
<dbReference type="HOGENOM" id="CLU_005679_2_0_5"/>
<evidence type="ECO:0000313" key="3">
    <source>
        <dbReference type="EMBL" id="EGF93781.1"/>
    </source>
</evidence>
<dbReference type="RefSeq" id="WP_006270741.1">
    <property type="nucleotide sequence ID" value="NZ_GL883076.1"/>
</dbReference>
<organism evidence="3 4">
    <name type="scientific">Asticcacaulis biprosthecium C19</name>
    <dbReference type="NCBI Taxonomy" id="715226"/>
    <lineage>
        <taxon>Bacteria</taxon>
        <taxon>Pseudomonadati</taxon>
        <taxon>Pseudomonadota</taxon>
        <taxon>Alphaproteobacteria</taxon>
        <taxon>Caulobacterales</taxon>
        <taxon>Caulobacteraceae</taxon>
        <taxon>Asticcacaulis</taxon>
    </lineage>
</organism>
<feature type="transmembrane region" description="Helical" evidence="1">
    <location>
        <begin position="249"/>
        <end position="268"/>
    </location>
</feature>
<dbReference type="EMBL" id="GL883076">
    <property type="protein sequence ID" value="EGF93781.1"/>
    <property type="molecule type" value="Genomic_DNA"/>
</dbReference>
<dbReference type="InterPro" id="IPR050879">
    <property type="entry name" value="Acyltransferase_3"/>
</dbReference>
<dbReference type="AlphaFoldDB" id="F4QFX0"/>
<feature type="transmembrane region" description="Helical" evidence="1">
    <location>
        <begin position="289"/>
        <end position="311"/>
    </location>
</feature>
<proteinExistence type="predicted"/>
<feature type="transmembrane region" description="Helical" evidence="1">
    <location>
        <begin position="91"/>
        <end position="113"/>
    </location>
</feature>
<dbReference type="OrthoDB" id="9767863at2"/>
<reference evidence="4" key="1">
    <citation type="submission" date="2011-03" db="EMBL/GenBank/DDBJ databases">
        <title>Draft genome sequence of Brevundimonas diminuta.</title>
        <authorList>
            <person name="Brown P.J.B."/>
            <person name="Buechlein A."/>
            <person name="Hemmerich C."/>
            <person name="Brun Y.V."/>
        </authorList>
    </citation>
    <scope>NUCLEOTIDE SEQUENCE [LARGE SCALE GENOMIC DNA]</scope>
    <source>
        <strain evidence="4">C19</strain>
    </source>
</reference>
<dbReference type="GO" id="GO:0016020">
    <property type="term" value="C:membrane"/>
    <property type="evidence" value="ECO:0007669"/>
    <property type="project" value="TreeGrafter"/>
</dbReference>
<feature type="transmembrane region" description="Helical" evidence="1">
    <location>
        <begin position="133"/>
        <end position="157"/>
    </location>
</feature>
<feature type="transmembrane region" description="Helical" evidence="1">
    <location>
        <begin position="51"/>
        <end position="70"/>
    </location>
</feature>
<keyword evidence="1" id="KW-0812">Transmembrane</keyword>
<name>F4QFX0_9CAUL</name>
<dbReference type="PANTHER" id="PTHR23028:SF131">
    <property type="entry name" value="BLR2367 PROTEIN"/>
    <property type="match status" value="1"/>
</dbReference>
<accession>F4QFX0</accession>
<evidence type="ECO:0000313" key="4">
    <source>
        <dbReference type="Proteomes" id="UP000006512"/>
    </source>
</evidence>
<dbReference type="Pfam" id="PF01757">
    <property type="entry name" value="Acyl_transf_3"/>
    <property type="match status" value="1"/>
</dbReference>
<keyword evidence="4" id="KW-1185">Reference proteome</keyword>
<feature type="transmembrane region" description="Helical" evidence="1">
    <location>
        <begin position="317"/>
        <end position="336"/>
    </location>
</feature>
<dbReference type="InterPro" id="IPR002656">
    <property type="entry name" value="Acyl_transf_3_dom"/>
</dbReference>
<keyword evidence="1" id="KW-1133">Transmembrane helix</keyword>
<dbReference type="eggNOG" id="COG1835">
    <property type="taxonomic scope" value="Bacteria"/>
</dbReference>
<gene>
    <name evidence="3" type="ORF">ABI_00130</name>
</gene>
<dbReference type="GO" id="GO:0016747">
    <property type="term" value="F:acyltransferase activity, transferring groups other than amino-acyl groups"/>
    <property type="evidence" value="ECO:0007669"/>
    <property type="project" value="InterPro"/>
</dbReference>
<feature type="domain" description="Acyltransferase 3" evidence="2">
    <location>
        <begin position="15"/>
        <end position="332"/>
    </location>
</feature>
<feature type="transmembrane region" description="Helical" evidence="1">
    <location>
        <begin position="191"/>
        <end position="209"/>
    </location>
</feature>
<sequence length="359" mass="38831">MIAESASVTKQLGRLHCLRAIAALGVFYHHLGQFGSATFDSSYGLPASGLLWTGVDLFFVLSGFLMMWTTDGKTGGFRVGLSFFITRAARVYPMYWITLAATYGFALWLPAALSHDQQCSVPCQIALIPEQGGFLIGPAWTLSFEMVFYLVFAILLVLSPQGRFRVLAVWTITAAALGTFITTQITIVHHVYTPLVLEFLAGVWIAVLIKRGVRLNGWLGLVAAGVLLLGGAALFNAVSPSLPSGVAEWVRVALCGLPASVIIWCLASRDATKPHYPSPIMAKLGNDSYAIYLAHWPIVAVVSTVANTWAMPTFPSFVIYLAVTVVSTLLLSRALTNYIGSPAQEFAKSLTALIKRQRG</sequence>
<dbReference type="GO" id="GO:0000271">
    <property type="term" value="P:polysaccharide biosynthetic process"/>
    <property type="evidence" value="ECO:0007669"/>
    <property type="project" value="TreeGrafter"/>
</dbReference>
<dbReference type="PANTHER" id="PTHR23028">
    <property type="entry name" value="ACETYLTRANSFERASE"/>
    <property type="match status" value="1"/>
</dbReference>
<dbReference type="Proteomes" id="UP000006512">
    <property type="component" value="Unassembled WGS sequence"/>
</dbReference>
<feature type="transmembrane region" description="Helical" evidence="1">
    <location>
        <begin position="164"/>
        <end position="185"/>
    </location>
</feature>